<name>G8XFN3_STREN</name>
<keyword evidence="1" id="KW-0614">Plasmid</keyword>
<dbReference type="HOGENOM" id="CLU_3333413_0_0_11"/>
<sequence length="38" mass="3735">MGVRMVCPRRGVVSAPRRRGVVAGAAAPCGGRASGAVV</sequence>
<geneLocation type="plasmid" evidence="1 2">
    <name>pSCATT</name>
</geneLocation>
<dbReference type="Proteomes" id="UP000007842">
    <property type="component" value="Plasmid pSCATT"/>
</dbReference>
<dbReference type="PATRIC" id="fig|1003195.29.peg.7100"/>
<protein>
    <submittedName>
        <fullName evidence="1">Uncharacterized protein</fullName>
    </submittedName>
</protein>
<dbReference type="KEGG" id="scy:SCATT_p13020"/>
<accession>G8XFN3</accession>
<organism evidence="1 2">
    <name type="scientific">Streptantibioticus cattleyicolor (strain ATCC 35852 / DSM 46488 / JCM 4925 / NBRC 14057 / NRRL 8057)</name>
    <name type="common">Streptomyces cattleya</name>
    <dbReference type="NCBI Taxonomy" id="1003195"/>
    <lineage>
        <taxon>Bacteria</taxon>
        <taxon>Bacillati</taxon>
        <taxon>Actinomycetota</taxon>
        <taxon>Actinomycetes</taxon>
        <taxon>Kitasatosporales</taxon>
        <taxon>Streptomycetaceae</taxon>
        <taxon>Streptantibioticus</taxon>
    </lineage>
</organism>
<evidence type="ECO:0000313" key="1">
    <source>
        <dbReference type="EMBL" id="AEW99495.1"/>
    </source>
</evidence>
<keyword evidence="2" id="KW-1185">Reference proteome</keyword>
<evidence type="ECO:0000313" key="2">
    <source>
        <dbReference type="Proteomes" id="UP000007842"/>
    </source>
</evidence>
<dbReference type="AlphaFoldDB" id="G8XFN3"/>
<dbReference type="EMBL" id="CP003229">
    <property type="protein sequence ID" value="AEW99495.1"/>
    <property type="molecule type" value="Genomic_DNA"/>
</dbReference>
<reference evidence="2" key="1">
    <citation type="submission" date="2011-12" db="EMBL/GenBank/DDBJ databases">
        <title>Complete genome sequence of Streptomyces cattleya strain DSM 46488.</title>
        <authorList>
            <person name="Ou H.-Y."/>
            <person name="Li P."/>
            <person name="Zhao C."/>
            <person name="O'Hagan D."/>
            <person name="Deng Z."/>
        </authorList>
    </citation>
    <scope>NUCLEOTIDE SEQUENCE [LARGE SCALE GENOMIC DNA]</scope>
    <source>
        <strain evidence="2">ATCC 35852 / DSM 46488 / JCM 4925 / NBRC 14057 / NRRL 8057</strain>
        <plasmid evidence="2">Plasmid pSCATT</plasmid>
    </source>
</reference>
<proteinExistence type="predicted"/>
<gene>
    <name evidence="1" type="ordered locus">SCATT_p13020</name>
</gene>